<dbReference type="Proteomes" id="UP000324897">
    <property type="component" value="Chromosome 4"/>
</dbReference>
<proteinExistence type="predicted"/>
<keyword evidence="2" id="KW-1185">Reference proteome</keyword>
<dbReference type="PANTHER" id="PTHR33186">
    <property type="entry name" value="OS10G0136150 PROTEIN-RELATED"/>
    <property type="match status" value="1"/>
</dbReference>
<dbReference type="OrthoDB" id="688395at2759"/>
<organism evidence="1 2">
    <name type="scientific">Eragrostis curvula</name>
    <name type="common">weeping love grass</name>
    <dbReference type="NCBI Taxonomy" id="38414"/>
    <lineage>
        <taxon>Eukaryota</taxon>
        <taxon>Viridiplantae</taxon>
        <taxon>Streptophyta</taxon>
        <taxon>Embryophyta</taxon>
        <taxon>Tracheophyta</taxon>
        <taxon>Spermatophyta</taxon>
        <taxon>Magnoliopsida</taxon>
        <taxon>Liliopsida</taxon>
        <taxon>Poales</taxon>
        <taxon>Poaceae</taxon>
        <taxon>PACMAD clade</taxon>
        <taxon>Chloridoideae</taxon>
        <taxon>Eragrostideae</taxon>
        <taxon>Eragrostidinae</taxon>
        <taxon>Eragrostis</taxon>
    </lineage>
</organism>
<dbReference type="AlphaFoldDB" id="A0A5J9W070"/>
<sequence length="140" mass="15303">MSSCRTALMTAVGGGLGSAVVRGSQLYVWSRETGSHGDMIWVTKRVIELKVLIPVTLDVVSSADGDGVVYVGTRRHGSFFVDLKTGWFRKGQEVNGADNIVPYMSFYTPALGVASTSEDARDCTLRAWRKKLKLRVKVFG</sequence>
<accession>A0A5J9W070</accession>
<comment type="caution">
    <text evidence="1">The sequence shown here is derived from an EMBL/GenBank/DDBJ whole genome shotgun (WGS) entry which is preliminary data.</text>
</comment>
<evidence type="ECO:0000313" key="1">
    <source>
        <dbReference type="EMBL" id="TVU41296.1"/>
    </source>
</evidence>
<evidence type="ECO:0000313" key="2">
    <source>
        <dbReference type="Proteomes" id="UP000324897"/>
    </source>
</evidence>
<feature type="non-terminal residue" evidence="1">
    <location>
        <position position="1"/>
    </location>
</feature>
<reference evidence="1 2" key="1">
    <citation type="journal article" date="2019" name="Sci. Rep.">
        <title>A high-quality genome of Eragrostis curvula grass provides insights into Poaceae evolution and supports new strategies to enhance forage quality.</title>
        <authorList>
            <person name="Carballo J."/>
            <person name="Santos B.A.C.M."/>
            <person name="Zappacosta D."/>
            <person name="Garbus I."/>
            <person name="Selva J.P."/>
            <person name="Gallo C.A."/>
            <person name="Diaz A."/>
            <person name="Albertini E."/>
            <person name="Caccamo M."/>
            <person name="Echenique V."/>
        </authorList>
    </citation>
    <scope>NUCLEOTIDE SEQUENCE [LARGE SCALE GENOMIC DNA]</scope>
    <source>
        <strain evidence="2">cv. Victoria</strain>
        <tissue evidence="1">Leaf</tissue>
    </source>
</reference>
<name>A0A5J9W070_9POAL</name>
<gene>
    <name evidence="1" type="ORF">EJB05_14801</name>
</gene>
<protein>
    <submittedName>
        <fullName evidence="1">Uncharacterized protein</fullName>
    </submittedName>
</protein>
<dbReference type="EMBL" id="RWGY01000007">
    <property type="protein sequence ID" value="TVU41296.1"/>
    <property type="molecule type" value="Genomic_DNA"/>
</dbReference>
<dbReference type="PANTHER" id="PTHR33186:SF15">
    <property type="entry name" value="OS06G0249850 PROTEIN"/>
    <property type="match status" value="1"/>
</dbReference>
<dbReference type="Gramene" id="TVU41296">
    <property type="protein sequence ID" value="TVU41296"/>
    <property type="gene ID" value="EJB05_14801"/>
</dbReference>